<feature type="transmembrane region" description="Helical" evidence="1">
    <location>
        <begin position="79"/>
        <end position="102"/>
    </location>
</feature>
<feature type="transmembrane region" description="Helical" evidence="1">
    <location>
        <begin position="45"/>
        <end position="67"/>
    </location>
</feature>
<keyword evidence="1" id="KW-0472">Membrane</keyword>
<evidence type="ECO:0000313" key="3">
    <source>
        <dbReference type="Proteomes" id="UP000229981"/>
    </source>
</evidence>
<accession>A0A2H0DZA1</accession>
<protein>
    <recommendedName>
        <fullName evidence="4">CPBP family intramembrane metalloprotease</fullName>
    </recommendedName>
</protein>
<keyword evidence="1" id="KW-1133">Transmembrane helix</keyword>
<evidence type="ECO:0008006" key="4">
    <source>
        <dbReference type="Google" id="ProtNLM"/>
    </source>
</evidence>
<proteinExistence type="predicted"/>
<dbReference type="EMBL" id="PCTU01000138">
    <property type="protein sequence ID" value="PIP87514.1"/>
    <property type="molecule type" value="Genomic_DNA"/>
</dbReference>
<sequence>MLVLWMAVLPFMLWFIEQVLPFPAVVEELAKALVVYRVAGWQPAFGLGLVFGFSETVLFTLNTFDLWQRLLLTVPMHGLTAAVMVRFGKPGLVLAILIHYLFNLKIAS</sequence>
<name>A0A2H0DZA1_9BACT</name>
<gene>
    <name evidence="2" type="ORF">COW80_05350</name>
</gene>
<dbReference type="AlphaFoldDB" id="A0A2H0DZA1"/>
<evidence type="ECO:0000313" key="2">
    <source>
        <dbReference type="EMBL" id="PIP87514.1"/>
    </source>
</evidence>
<comment type="caution">
    <text evidence="2">The sequence shown here is derived from an EMBL/GenBank/DDBJ whole genome shotgun (WGS) entry which is preliminary data.</text>
</comment>
<evidence type="ECO:0000256" key="1">
    <source>
        <dbReference type="SAM" id="Phobius"/>
    </source>
</evidence>
<reference evidence="2 3" key="1">
    <citation type="submission" date="2017-09" db="EMBL/GenBank/DDBJ databases">
        <title>Depth-based differentiation of microbial function through sediment-hosted aquifers and enrichment of novel symbionts in the deep terrestrial subsurface.</title>
        <authorList>
            <person name="Probst A.J."/>
            <person name="Ladd B."/>
            <person name="Jarett J.K."/>
            <person name="Geller-Mcgrath D.E."/>
            <person name="Sieber C.M."/>
            <person name="Emerson J.B."/>
            <person name="Anantharaman K."/>
            <person name="Thomas B.C."/>
            <person name="Malmstrom R."/>
            <person name="Stieglmeier M."/>
            <person name="Klingl A."/>
            <person name="Woyke T."/>
            <person name="Ryan C.M."/>
            <person name="Banfield J.F."/>
        </authorList>
    </citation>
    <scope>NUCLEOTIDE SEQUENCE [LARGE SCALE GENOMIC DNA]</scope>
    <source>
        <strain evidence="2">CG22_combo_CG10-13_8_21_14_all_01_47_9</strain>
    </source>
</reference>
<organism evidence="2 3">
    <name type="scientific">Candidatus Beckwithbacteria bacterium CG22_combo_CG10-13_8_21_14_all_01_47_9</name>
    <dbReference type="NCBI Taxonomy" id="1974496"/>
    <lineage>
        <taxon>Bacteria</taxon>
        <taxon>Candidatus Beckwithiibacteriota</taxon>
    </lineage>
</organism>
<dbReference type="Proteomes" id="UP000229981">
    <property type="component" value="Unassembled WGS sequence"/>
</dbReference>
<keyword evidence="1" id="KW-0812">Transmembrane</keyword>